<dbReference type="AlphaFoldDB" id="A0A5R8MEU8"/>
<evidence type="ECO:0000313" key="1">
    <source>
        <dbReference type="EMBL" id="TLF48607.1"/>
    </source>
</evidence>
<name>A0A5R8MEU8_9GAMM</name>
<comment type="caution">
    <text evidence="1">The sequence shown here is derived from an EMBL/GenBank/DDBJ whole genome shotgun (WGS) entry which is preliminary data.</text>
</comment>
<dbReference type="RefSeq" id="WP_138181922.1">
    <property type="nucleotide sequence ID" value="NZ_VBUI01000019.1"/>
</dbReference>
<reference evidence="1 2" key="1">
    <citation type="journal article" date="2007" name="Int. J. Syst. Evol. Microbiol.">
        <title>Halomonas saccharevitans sp. nov., Halomonas arcis sp. nov. and Halomonas subterranea sp. nov., halophilic bacteria isolated from hypersaline environments of China.</title>
        <authorList>
            <person name="Xu X.W."/>
            <person name="Wu Y.H."/>
            <person name="Zhou Z."/>
            <person name="Wang C.S."/>
            <person name="Zhou Y.G."/>
            <person name="Zhang H.B."/>
            <person name="Wang Y."/>
            <person name="Wu M."/>
        </authorList>
    </citation>
    <scope>NUCLEOTIDE SEQUENCE [LARGE SCALE GENOMIC DNA]</scope>
    <source>
        <strain evidence="1 2">TBZ3</strain>
    </source>
</reference>
<accession>A0A5R8MEU8</accession>
<organism evidence="1 2">
    <name type="scientific">Halomonas urmiana</name>
    <dbReference type="NCBI Taxonomy" id="490901"/>
    <lineage>
        <taxon>Bacteria</taxon>
        <taxon>Pseudomonadati</taxon>
        <taxon>Pseudomonadota</taxon>
        <taxon>Gammaproteobacteria</taxon>
        <taxon>Oceanospirillales</taxon>
        <taxon>Halomonadaceae</taxon>
        <taxon>Halomonas</taxon>
    </lineage>
</organism>
<dbReference type="EMBL" id="VBUI01000019">
    <property type="protein sequence ID" value="TLF48607.1"/>
    <property type="molecule type" value="Genomic_DNA"/>
</dbReference>
<dbReference type="Proteomes" id="UP000306973">
    <property type="component" value="Unassembled WGS sequence"/>
</dbReference>
<sequence length="341" mass="38101">MRHDIAVPATWNAPGTEEKRGCSRAAVPCYHYRTYGLVLSSQFELPELRGTKPTPSPDIEILADSVPEDPTNTGVGEVALQGSADSSQLIFEGVARYRIEQGKRILIDRRMLKTRGTGTPERDLRGHLLGSAMGTLLHQKHWLPLRLSALETPDGAWGFTGVPGAGISTLAAWLHYHHDWPLLTDEVGVIKPDEALPYLHPGPPRLKLRKEALASLEFDHHSLSRDLTRAGKYHLNLHREFHTYAQPLKALVLLERAEKGTAASLEPLEGREALEVVMAALYLPEWGQAFNGPARLMTYASELAQRIHVYRYRRPWSLEDMGLNLAPLVQRIHERASHITA</sequence>
<protein>
    <submittedName>
        <fullName evidence="1">Uncharacterized protein</fullName>
    </submittedName>
</protein>
<dbReference type="OrthoDB" id="3213869at2"/>
<gene>
    <name evidence="1" type="ORF">FEI13_12865</name>
</gene>
<proteinExistence type="predicted"/>
<evidence type="ECO:0000313" key="2">
    <source>
        <dbReference type="Proteomes" id="UP000306973"/>
    </source>
</evidence>
<keyword evidence="2" id="KW-1185">Reference proteome</keyword>